<proteinExistence type="predicted"/>
<keyword evidence="2" id="KW-0472">Membrane</keyword>
<keyword evidence="2" id="KW-0812">Transmembrane</keyword>
<name>A0AAN6ML00_9PEZI</name>
<feature type="transmembrane region" description="Helical" evidence="2">
    <location>
        <begin position="61"/>
        <end position="83"/>
    </location>
</feature>
<gene>
    <name evidence="3" type="ORF">C8A05DRAFT_34111</name>
</gene>
<protein>
    <submittedName>
        <fullName evidence="3">Uncharacterized protein</fullName>
    </submittedName>
</protein>
<evidence type="ECO:0000313" key="4">
    <source>
        <dbReference type="Proteomes" id="UP001303889"/>
    </source>
</evidence>
<sequence length="246" mass="25399">MEVTAHSGLEVVDPNPSLIVVDRIHDQHMSPADKFYHAAAAAEPPSPPPKRTIFGLSQSTFWLAVALGLVAALAIGLGAGLGVSLSKAQKDSSATEPPDPIQTSSPPDPSSPDPSSSTPTPSDPLSSTPTTSSHTSTATPSNPCPAINNTLLTPPGSLGSLRYRIACGADIPDASKLTLSSVVVDTFDVCVGLCNSMNHFQRRSDVVCRWNVAGTRGETPGSCWCYAVTGEVRVVKSSGSLVGVPV</sequence>
<evidence type="ECO:0000313" key="3">
    <source>
        <dbReference type="EMBL" id="KAK3902204.1"/>
    </source>
</evidence>
<dbReference type="EMBL" id="MU855526">
    <property type="protein sequence ID" value="KAK3902204.1"/>
    <property type="molecule type" value="Genomic_DNA"/>
</dbReference>
<dbReference type="AlphaFoldDB" id="A0AAN6ML00"/>
<comment type="caution">
    <text evidence="3">The sequence shown here is derived from an EMBL/GenBank/DDBJ whole genome shotgun (WGS) entry which is preliminary data.</text>
</comment>
<reference evidence="3" key="2">
    <citation type="submission" date="2023-05" db="EMBL/GenBank/DDBJ databases">
        <authorList>
            <consortium name="Lawrence Berkeley National Laboratory"/>
            <person name="Steindorff A."/>
            <person name="Hensen N."/>
            <person name="Bonometti L."/>
            <person name="Westerberg I."/>
            <person name="Brannstrom I.O."/>
            <person name="Guillou S."/>
            <person name="Cros-Aarteil S."/>
            <person name="Calhoun S."/>
            <person name="Haridas S."/>
            <person name="Kuo A."/>
            <person name="Mondo S."/>
            <person name="Pangilinan J."/>
            <person name="Riley R."/>
            <person name="Labutti K."/>
            <person name="Andreopoulos B."/>
            <person name="Lipzen A."/>
            <person name="Chen C."/>
            <person name="Yanf M."/>
            <person name="Daum C."/>
            <person name="Ng V."/>
            <person name="Clum A."/>
            <person name="Ohm R."/>
            <person name="Martin F."/>
            <person name="Silar P."/>
            <person name="Natvig D."/>
            <person name="Lalanne C."/>
            <person name="Gautier V."/>
            <person name="Ament-Velasquez S.L."/>
            <person name="Kruys A."/>
            <person name="Hutchinson M.I."/>
            <person name="Powell A.J."/>
            <person name="Barry K."/>
            <person name="Miller A.N."/>
            <person name="Grigoriev I.V."/>
            <person name="Debuchy R."/>
            <person name="Gladieux P."/>
            <person name="Thoren M.H."/>
            <person name="Johannesson H."/>
        </authorList>
    </citation>
    <scope>NUCLEOTIDE SEQUENCE</scope>
    <source>
        <strain evidence="3">CBS 103.79</strain>
    </source>
</reference>
<feature type="compositionally biased region" description="Low complexity" evidence="1">
    <location>
        <begin position="113"/>
        <end position="141"/>
    </location>
</feature>
<keyword evidence="4" id="KW-1185">Reference proteome</keyword>
<dbReference type="Proteomes" id="UP001303889">
    <property type="component" value="Unassembled WGS sequence"/>
</dbReference>
<evidence type="ECO:0000256" key="1">
    <source>
        <dbReference type="SAM" id="MobiDB-lite"/>
    </source>
</evidence>
<organism evidence="3 4">
    <name type="scientific">Staphylotrichum tortipilum</name>
    <dbReference type="NCBI Taxonomy" id="2831512"/>
    <lineage>
        <taxon>Eukaryota</taxon>
        <taxon>Fungi</taxon>
        <taxon>Dikarya</taxon>
        <taxon>Ascomycota</taxon>
        <taxon>Pezizomycotina</taxon>
        <taxon>Sordariomycetes</taxon>
        <taxon>Sordariomycetidae</taxon>
        <taxon>Sordariales</taxon>
        <taxon>Chaetomiaceae</taxon>
        <taxon>Staphylotrichum</taxon>
    </lineage>
</organism>
<keyword evidence="2" id="KW-1133">Transmembrane helix</keyword>
<reference evidence="3" key="1">
    <citation type="journal article" date="2023" name="Mol. Phylogenet. Evol.">
        <title>Genome-scale phylogeny and comparative genomics of the fungal order Sordariales.</title>
        <authorList>
            <person name="Hensen N."/>
            <person name="Bonometti L."/>
            <person name="Westerberg I."/>
            <person name="Brannstrom I.O."/>
            <person name="Guillou S."/>
            <person name="Cros-Aarteil S."/>
            <person name="Calhoun S."/>
            <person name="Haridas S."/>
            <person name="Kuo A."/>
            <person name="Mondo S."/>
            <person name="Pangilinan J."/>
            <person name="Riley R."/>
            <person name="LaButti K."/>
            <person name="Andreopoulos B."/>
            <person name="Lipzen A."/>
            <person name="Chen C."/>
            <person name="Yan M."/>
            <person name="Daum C."/>
            <person name="Ng V."/>
            <person name="Clum A."/>
            <person name="Steindorff A."/>
            <person name="Ohm R.A."/>
            <person name="Martin F."/>
            <person name="Silar P."/>
            <person name="Natvig D.O."/>
            <person name="Lalanne C."/>
            <person name="Gautier V."/>
            <person name="Ament-Velasquez S.L."/>
            <person name="Kruys A."/>
            <person name="Hutchinson M.I."/>
            <person name="Powell A.J."/>
            <person name="Barry K."/>
            <person name="Miller A.N."/>
            <person name="Grigoriev I.V."/>
            <person name="Debuchy R."/>
            <person name="Gladieux P."/>
            <person name="Hiltunen Thoren M."/>
            <person name="Johannesson H."/>
        </authorList>
    </citation>
    <scope>NUCLEOTIDE SEQUENCE</scope>
    <source>
        <strain evidence="3">CBS 103.79</strain>
    </source>
</reference>
<feature type="region of interest" description="Disordered" evidence="1">
    <location>
        <begin position="89"/>
        <end position="148"/>
    </location>
</feature>
<accession>A0AAN6ML00</accession>
<evidence type="ECO:0000256" key="2">
    <source>
        <dbReference type="SAM" id="Phobius"/>
    </source>
</evidence>